<evidence type="ECO:0008006" key="3">
    <source>
        <dbReference type="Google" id="ProtNLM"/>
    </source>
</evidence>
<organism evidence="1 2">
    <name type="scientific">Lujinxingia litoralis</name>
    <dbReference type="NCBI Taxonomy" id="2211119"/>
    <lineage>
        <taxon>Bacteria</taxon>
        <taxon>Deltaproteobacteria</taxon>
        <taxon>Bradymonadales</taxon>
        <taxon>Lujinxingiaceae</taxon>
        <taxon>Lujinxingia</taxon>
    </lineage>
</organism>
<dbReference type="RefSeq" id="WP_111731015.1">
    <property type="nucleotide sequence ID" value="NZ_QHKO01000010.1"/>
</dbReference>
<keyword evidence="2" id="KW-1185">Reference proteome</keyword>
<evidence type="ECO:0000313" key="1">
    <source>
        <dbReference type="EMBL" id="RAL20419.1"/>
    </source>
</evidence>
<dbReference type="OrthoDB" id="5511651at2"/>
<sequence length="143" mass="15172">MNIRSLKSMAVLVVVALGLVLSACSGASEYRMESGQRTAGAEGIVEVTSDKNGNRVVSLSVAHLPRPGQLDESAATYVVWVSPDGTNYNYNVGQLRLADDRTGQVSFTTPFPSFAMVVTAEAHSTVLAPSDQVVLKREVGSSR</sequence>
<accession>A0A328C2B5</accession>
<dbReference type="AlphaFoldDB" id="A0A328C2B5"/>
<protein>
    <recommendedName>
        <fullName evidence="3">Anti-sigma factor</fullName>
    </recommendedName>
</protein>
<gene>
    <name evidence="1" type="ORF">DL240_16575</name>
</gene>
<dbReference type="Proteomes" id="UP000249169">
    <property type="component" value="Unassembled WGS sequence"/>
</dbReference>
<evidence type="ECO:0000313" key="2">
    <source>
        <dbReference type="Proteomes" id="UP000249169"/>
    </source>
</evidence>
<comment type="caution">
    <text evidence="1">The sequence shown here is derived from an EMBL/GenBank/DDBJ whole genome shotgun (WGS) entry which is preliminary data.</text>
</comment>
<proteinExistence type="predicted"/>
<dbReference type="PROSITE" id="PS51257">
    <property type="entry name" value="PROKAR_LIPOPROTEIN"/>
    <property type="match status" value="1"/>
</dbReference>
<name>A0A328C2B5_9DELT</name>
<dbReference type="EMBL" id="QHKO01000010">
    <property type="protein sequence ID" value="RAL20419.1"/>
    <property type="molecule type" value="Genomic_DNA"/>
</dbReference>
<reference evidence="1 2" key="1">
    <citation type="submission" date="2018-05" db="EMBL/GenBank/DDBJ databases">
        <title>Lujinxingia marina gen. nov. sp. nov., a new facultative anaerobic member of the class Deltaproteobacteria, and proposal of Lujinxingaceae fam. nov.</title>
        <authorList>
            <person name="Li C.-M."/>
        </authorList>
    </citation>
    <scope>NUCLEOTIDE SEQUENCE [LARGE SCALE GENOMIC DNA]</scope>
    <source>
        <strain evidence="1 2">B210</strain>
    </source>
</reference>